<dbReference type="Proteomes" id="UP000008988">
    <property type="component" value="Unassembled WGS sequence"/>
</dbReference>
<evidence type="ECO:0000313" key="2">
    <source>
        <dbReference type="Proteomes" id="UP000008988"/>
    </source>
</evidence>
<sequence>MVAVVSEVDTWEPTAQTCHGLVTIITTPFTTSPSKWRPLVVPLLIQFLSKRSHLFQLR</sequence>
<proteinExistence type="predicted"/>
<name>B5VJA4_YEAS6</name>
<reference evidence="1 2" key="1">
    <citation type="journal article" date="2008" name="FEMS Yeast Res.">
        <title>Comparative genome analysis of a Saccharomyces cerevisiae wine strain.</title>
        <authorList>
            <person name="Borneman A.R."/>
            <person name="Forgan A.H."/>
            <person name="Pretorius I.S."/>
            <person name="Chambers P.J."/>
        </authorList>
    </citation>
    <scope>NUCLEOTIDE SEQUENCE [LARGE SCALE GENOMIC DNA]</scope>
    <source>
        <strain evidence="1 2">AWRI1631</strain>
    </source>
</reference>
<gene>
    <name evidence="1" type="ORF">AWRI1631_73830</name>
</gene>
<protein>
    <submittedName>
        <fullName evidence="1">Uncharacterized protein</fullName>
    </submittedName>
</protein>
<dbReference type="AlphaFoldDB" id="B5VJA4"/>
<evidence type="ECO:0000313" key="1">
    <source>
        <dbReference type="EMBL" id="EDZ71986.1"/>
    </source>
</evidence>
<dbReference type="EMBL" id="ABSV01000976">
    <property type="protein sequence ID" value="EDZ71986.1"/>
    <property type="molecule type" value="Genomic_DNA"/>
</dbReference>
<organism evidence="1 2">
    <name type="scientific">Saccharomyces cerevisiae (strain AWRI1631)</name>
    <name type="common">Baker's yeast</name>
    <dbReference type="NCBI Taxonomy" id="545124"/>
    <lineage>
        <taxon>Eukaryota</taxon>
        <taxon>Fungi</taxon>
        <taxon>Dikarya</taxon>
        <taxon>Ascomycota</taxon>
        <taxon>Saccharomycotina</taxon>
        <taxon>Saccharomycetes</taxon>
        <taxon>Saccharomycetales</taxon>
        <taxon>Saccharomycetaceae</taxon>
        <taxon>Saccharomyces</taxon>
    </lineage>
</organism>
<comment type="caution">
    <text evidence="1">The sequence shown here is derived from an EMBL/GenBank/DDBJ whole genome shotgun (WGS) entry which is preliminary data.</text>
</comment>
<accession>B5VJA4</accession>